<sequence length="239" mass="27287">MRAIVFKRFLPITDPTVEDLAQPFLETVQCHALLWSLGILHGDISHTNLMVDPHIKKGILNDFDLATVAHNDTVDALPLNGNDRTGTMVFMALDLLDEKALQGKTPRLYRHDLESFCWVLLWICYCYDGGKVTLRYPFKDWTEVTPQYCQSDRFAVINNLKQAGAEPSKSYAAKYSKKLLRRVVKYWLDFHNGMDTDCEEPGEIETLHFVLGLLPRSPKVEMQWAQACTHISPTARSSE</sequence>
<dbReference type="Gene3D" id="1.10.510.10">
    <property type="entry name" value="Transferase(Phosphotransferase) domain 1"/>
    <property type="match status" value="1"/>
</dbReference>
<dbReference type="AlphaFoldDB" id="A0AAW0FRV8"/>
<dbReference type="PANTHER" id="PTHR38248:SF2">
    <property type="entry name" value="FUNK1 11"/>
    <property type="match status" value="1"/>
</dbReference>
<dbReference type="GO" id="GO:0004672">
    <property type="term" value="F:protein kinase activity"/>
    <property type="evidence" value="ECO:0007669"/>
    <property type="project" value="InterPro"/>
</dbReference>
<dbReference type="SUPFAM" id="SSF56112">
    <property type="entry name" value="Protein kinase-like (PK-like)"/>
    <property type="match status" value="1"/>
</dbReference>
<keyword evidence="3" id="KW-1185">Reference proteome</keyword>
<feature type="domain" description="Protein kinase" evidence="1">
    <location>
        <begin position="1"/>
        <end position="239"/>
    </location>
</feature>
<dbReference type="EMBL" id="JASBNA010000051">
    <property type="protein sequence ID" value="KAK7680253.1"/>
    <property type="molecule type" value="Genomic_DNA"/>
</dbReference>
<dbReference type="Proteomes" id="UP001385951">
    <property type="component" value="Unassembled WGS sequence"/>
</dbReference>
<evidence type="ECO:0000313" key="2">
    <source>
        <dbReference type="EMBL" id="KAK7680253.1"/>
    </source>
</evidence>
<dbReference type="PROSITE" id="PS50011">
    <property type="entry name" value="PROTEIN_KINASE_DOM"/>
    <property type="match status" value="1"/>
</dbReference>
<protein>
    <recommendedName>
        <fullName evidence="1">Protein kinase domain-containing protein</fullName>
    </recommendedName>
</protein>
<comment type="caution">
    <text evidence="2">The sequence shown here is derived from an EMBL/GenBank/DDBJ whole genome shotgun (WGS) entry which is preliminary data.</text>
</comment>
<evidence type="ECO:0000313" key="3">
    <source>
        <dbReference type="Proteomes" id="UP001385951"/>
    </source>
</evidence>
<name>A0AAW0FRV8_9APHY</name>
<accession>A0AAW0FRV8</accession>
<gene>
    <name evidence="2" type="ORF">QCA50_016762</name>
</gene>
<dbReference type="InterPro" id="IPR000719">
    <property type="entry name" value="Prot_kinase_dom"/>
</dbReference>
<reference evidence="2 3" key="1">
    <citation type="submission" date="2022-09" db="EMBL/GenBank/DDBJ databases">
        <authorList>
            <person name="Palmer J.M."/>
        </authorList>
    </citation>
    <scope>NUCLEOTIDE SEQUENCE [LARGE SCALE GENOMIC DNA]</scope>
    <source>
        <strain evidence="2 3">DSM 7382</strain>
    </source>
</reference>
<dbReference type="InterPro" id="IPR040976">
    <property type="entry name" value="Pkinase_fungal"/>
</dbReference>
<dbReference type="PANTHER" id="PTHR38248">
    <property type="entry name" value="FUNK1 6"/>
    <property type="match status" value="1"/>
</dbReference>
<organism evidence="2 3">
    <name type="scientific">Cerrena zonata</name>
    <dbReference type="NCBI Taxonomy" id="2478898"/>
    <lineage>
        <taxon>Eukaryota</taxon>
        <taxon>Fungi</taxon>
        <taxon>Dikarya</taxon>
        <taxon>Basidiomycota</taxon>
        <taxon>Agaricomycotina</taxon>
        <taxon>Agaricomycetes</taxon>
        <taxon>Polyporales</taxon>
        <taxon>Cerrenaceae</taxon>
        <taxon>Cerrena</taxon>
    </lineage>
</organism>
<dbReference type="Pfam" id="PF17667">
    <property type="entry name" value="Pkinase_fungal"/>
    <property type="match status" value="1"/>
</dbReference>
<proteinExistence type="predicted"/>
<dbReference type="GO" id="GO:0005524">
    <property type="term" value="F:ATP binding"/>
    <property type="evidence" value="ECO:0007669"/>
    <property type="project" value="InterPro"/>
</dbReference>
<dbReference type="InterPro" id="IPR011009">
    <property type="entry name" value="Kinase-like_dom_sf"/>
</dbReference>
<evidence type="ECO:0000259" key="1">
    <source>
        <dbReference type="PROSITE" id="PS50011"/>
    </source>
</evidence>